<dbReference type="InterPro" id="IPR035994">
    <property type="entry name" value="Nucleoside_phosphorylase_sf"/>
</dbReference>
<feature type="domain" description="ATP nucleosidase Cap17-like N-terminal" evidence="2">
    <location>
        <begin position="2"/>
        <end position="219"/>
    </location>
</feature>
<dbReference type="PANTHER" id="PTHR46832">
    <property type="entry name" value="5'-METHYLTHIOADENOSINE/S-ADENOSYLHOMOCYSTEINE NUCLEOSIDASE"/>
    <property type="match status" value="1"/>
</dbReference>
<evidence type="ECO:0008006" key="5">
    <source>
        <dbReference type="Google" id="ProtNLM"/>
    </source>
</evidence>
<dbReference type="Gene3D" id="3.40.50.1580">
    <property type="entry name" value="Nucleoside phosphorylase domain"/>
    <property type="match status" value="1"/>
</dbReference>
<evidence type="ECO:0000259" key="1">
    <source>
        <dbReference type="Pfam" id="PF01048"/>
    </source>
</evidence>
<dbReference type="EMBL" id="JAVRIC010000023">
    <property type="protein sequence ID" value="MDT0498576.1"/>
    <property type="molecule type" value="Genomic_DNA"/>
</dbReference>
<sequence>MLAGSVSLSARSENVKRAHEFVRAFVAAVLEAGDGFVVYVAAEAFNEAGEPVLFDWSVLRQIDALLPGEAEVPRAVVVLSEKGRIEKMSPEQRGLIGSMAGRRLIEISTIPDDVVTGGNIVEAQIDRAAGMIALGGGKGVSDRAYKMMKLGRPVYPLDLKIGALGEDGHGAAALHRAFMNGPLSYFSHTGEAARTSSLALSLEEPGQPIPDIAAKIAKLIRAEIQAQELAAPTDVLILTALPIELSASLDAFEIDDETPAAKTEIGQNYFRARVVSATGKSVICTIASFGTAGNVDAAAATASLLAEFKPKSVVMLGIAAGMRDKCALGDVVISDRIVAYEGAALLAGGDVASRPETFRLGLPIQQDVTLYLARGDALKRRLDQAWARQGLALPASSQAGVVSNDIRPKPATIASGEKLLRDPDKFRQLREIQGKIEVAEMEAVGVFTACQQHGTPALIIRGISDYGDETKDNTFHELAAKAAAVATADFVANGLTT</sequence>
<evidence type="ECO:0000313" key="3">
    <source>
        <dbReference type="EMBL" id="MDT0498576.1"/>
    </source>
</evidence>
<feature type="domain" description="Nucleoside phosphorylase" evidence="1">
    <location>
        <begin position="235"/>
        <end position="485"/>
    </location>
</feature>
<dbReference type="Pfam" id="PF18178">
    <property type="entry name" value="Cap17-like_N"/>
    <property type="match status" value="1"/>
</dbReference>
<dbReference type="Proteomes" id="UP001254608">
    <property type="component" value="Unassembled WGS sequence"/>
</dbReference>
<dbReference type="InterPro" id="IPR041327">
    <property type="entry name" value="Cap17-like_N"/>
</dbReference>
<dbReference type="InterPro" id="IPR000845">
    <property type="entry name" value="Nucleoside_phosphorylase_d"/>
</dbReference>
<protein>
    <recommendedName>
        <fullName evidence="5">5'-methylthioadenosine/S-adenosylhomocysteine nucleosidase</fullName>
    </recommendedName>
</protein>
<keyword evidence="4" id="KW-1185">Reference proteome</keyword>
<gene>
    <name evidence="3" type="ORF">RM530_14590</name>
</gene>
<dbReference type="PANTHER" id="PTHR46832:SF1">
    <property type="entry name" value="5'-METHYLTHIOADENOSINE_S-ADENOSYLHOMOCYSTEINE NUCLEOSIDASE"/>
    <property type="match status" value="1"/>
</dbReference>
<evidence type="ECO:0000259" key="2">
    <source>
        <dbReference type="Pfam" id="PF18178"/>
    </source>
</evidence>
<dbReference type="RefSeq" id="WP_311365986.1">
    <property type="nucleotide sequence ID" value="NZ_JAVRIC010000023.1"/>
</dbReference>
<reference evidence="3 4" key="1">
    <citation type="submission" date="2023-09" db="EMBL/GenBank/DDBJ databases">
        <authorList>
            <person name="Rey-Velasco X."/>
        </authorList>
    </citation>
    <scope>NUCLEOTIDE SEQUENCE [LARGE SCALE GENOMIC DNA]</scope>
    <source>
        <strain evidence="3 4">W345</strain>
    </source>
</reference>
<name>A0ABU2WL09_9GAMM</name>
<organism evidence="3 4">
    <name type="scientific">Banduia mediterranea</name>
    <dbReference type="NCBI Taxonomy" id="3075609"/>
    <lineage>
        <taxon>Bacteria</taxon>
        <taxon>Pseudomonadati</taxon>
        <taxon>Pseudomonadota</taxon>
        <taxon>Gammaproteobacteria</taxon>
        <taxon>Nevskiales</taxon>
        <taxon>Algiphilaceae</taxon>
        <taxon>Banduia</taxon>
    </lineage>
</organism>
<comment type="caution">
    <text evidence="3">The sequence shown here is derived from an EMBL/GenBank/DDBJ whole genome shotgun (WGS) entry which is preliminary data.</text>
</comment>
<dbReference type="SUPFAM" id="SSF53167">
    <property type="entry name" value="Purine and uridine phosphorylases"/>
    <property type="match status" value="1"/>
</dbReference>
<dbReference type="Pfam" id="PF01048">
    <property type="entry name" value="PNP_UDP_1"/>
    <property type="match status" value="1"/>
</dbReference>
<evidence type="ECO:0000313" key="4">
    <source>
        <dbReference type="Proteomes" id="UP001254608"/>
    </source>
</evidence>
<proteinExistence type="predicted"/>
<accession>A0ABU2WL09</accession>